<protein>
    <submittedName>
        <fullName evidence="1">Uncharacterized protein</fullName>
    </submittedName>
</protein>
<accession>A0A2R6W7K6</accession>
<evidence type="ECO:0000313" key="1">
    <source>
        <dbReference type="EMBL" id="PTQ29836.1"/>
    </source>
</evidence>
<sequence length="107" mass="12132">MEHSTPTWCDQNLACRLFPWRASTEPRGCLHGCCQRRPESEADCRRACRGSNPSLRTRLRINGTEHPQACRLIFEASTRRQMMTATWTSGPGPRHKCCTSVSPCQLV</sequence>
<organism evidence="1 2">
    <name type="scientific">Marchantia polymorpha</name>
    <name type="common">Common liverwort</name>
    <name type="synonym">Marchantia aquatica</name>
    <dbReference type="NCBI Taxonomy" id="3197"/>
    <lineage>
        <taxon>Eukaryota</taxon>
        <taxon>Viridiplantae</taxon>
        <taxon>Streptophyta</taxon>
        <taxon>Embryophyta</taxon>
        <taxon>Marchantiophyta</taxon>
        <taxon>Marchantiopsida</taxon>
        <taxon>Marchantiidae</taxon>
        <taxon>Marchantiales</taxon>
        <taxon>Marchantiaceae</taxon>
        <taxon>Marchantia</taxon>
    </lineage>
</organism>
<proteinExistence type="predicted"/>
<dbReference type="Proteomes" id="UP000244005">
    <property type="component" value="Unassembled WGS sequence"/>
</dbReference>
<dbReference type="EMBL" id="KZ772806">
    <property type="protein sequence ID" value="PTQ29836.1"/>
    <property type="molecule type" value="Genomic_DNA"/>
</dbReference>
<name>A0A2R6W7K6_MARPO</name>
<keyword evidence="2" id="KW-1185">Reference proteome</keyword>
<evidence type="ECO:0000313" key="2">
    <source>
        <dbReference type="Proteomes" id="UP000244005"/>
    </source>
</evidence>
<dbReference type="AlphaFoldDB" id="A0A2R6W7K6"/>
<gene>
    <name evidence="1" type="ORF">MARPO_0134s0044</name>
</gene>
<reference evidence="2" key="1">
    <citation type="journal article" date="2017" name="Cell">
        <title>Insights into land plant evolution garnered from the Marchantia polymorpha genome.</title>
        <authorList>
            <person name="Bowman J.L."/>
            <person name="Kohchi T."/>
            <person name="Yamato K.T."/>
            <person name="Jenkins J."/>
            <person name="Shu S."/>
            <person name="Ishizaki K."/>
            <person name="Yamaoka S."/>
            <person name="Nishihama R."/>
            <person name="Nakamura Y."/>
            <person name="Berger F."/>
            <person name="Adam C."/>
            <person name="Aki S.S."/>
            <person name="Althoff F."/>
            <person name="Araki T."/>
            <person name="Arteaga-Vazquez M.A."/>
            <person name="Balasubrmanian S."/>
            <person name="Barry K."/>
            <person name="Bauer D."/>
            <person name="Boehm C.R."/>
            <person name="Briginshaw L."/>
            <person name="Caballero-Perez J."/>
            <person name="Catarino B."/>
            <person name="Chen F."/>
            <person name="Chiyoda S."/>
            <person name="Chovatia M."/>
            <person name="Davies K.M."/>
            <person name="Delmans M."/>
            <person name="Demura T."/>
            <person name="Dierschke T."/>
            <person name="Dolan L."/>
            <person name="Dorantes-Acosta A.E."/>
            <person name="Eklund D.M."/>
            <person name="Florent S.N."/>
            <person name="Flores-Sandoval E."/>
            <person name="Fujiyama A."/>
            <person name="Fukuzawa H."/>
            <person name="Galik B."/>
            <person name="Grimanelli D."/>
            <person name="Grimwood J."/>
            <person name="Grossniklaus U."/>
            <person name="Hamada T."/>
            <person name="Haseloff J."/>
            <person name="Hetherington A.J."/>
            <person name="Higo A."/>
            <person name="Hirakawa Y."/>
            <person name="Hundley H.N."/>
            <person name="Ikeda Y."/>
            <person name="Inoue K."/>
            <person name="Inoue S.I."/>
            <person name="Ishida S."/>
            <person name="Jia Q."/>
            <person name="Kakita M."/>
            <person name="Kanazawa T."/>
            <person name="Kawai Y."/>
            <person name="Kawashima T."/>
            <person name="Kennedy M."/>
            <person name="Kinose K."/>
            <person name="Kinoshita T."/>
            <person name="Kohara Y."/>
            <person name="Koide E."/>
            <person name="Komatsu K."/>
            <person name="Kopischke S."/>
            <person name="Kubo M."/>
            <person name="Kyozuka J."/>
            <person name="Lagercrantz U."/>
            <person name="Lin S.S."/>
            <person name="Lindquist E."/>
            <person name="Lipzen A.M."/>
            <person name="Lu C.W."/>
            <person name="De Luna E."/>
            <person name="Martienssen R.A."/>
            <person name="Minamino N."/>
            <person name="Mizutani M."/>
            <person name="Mizutani M."/>
            <person name="Mochizuki N."/>
            <person name="Monte I."/>
            <person name="Mosher R."/>
            <person name="Nagasaki H."/>
            <person name="Nakagami H."/>
            <person name="Naramoto S."/>
            <person name="Nishitani K."/>
            <person name="Ohtani M."/>
            <person name="Okamoto T."/>
            <person name="Okumura M."/>
            <person name="Phillips J."/>
            <person name="Pollak B."/>
            <person name="Reinders A."/>
            <person name="Rovekamp M."/>
            <person name="Sano R."/>
            <person name="Sawa S."/>
            <person name="Schmid M.W."/>
            <person name="Shirakawa M."/>
            <person name="Solano R."/>
            <person name="Spunde A."/>
            <person name="Suetsugu N."/>
            <person name="Sugano S."/>
            <person name="Sugiyama A."/>
            <person name="Sun R."/>
            <person name="Suzuki Y."/>
            <person name="Takenaka M."/>
            <person name="Takezawa D."/>
            <person name="Tomogane H."/>
            <person name="Tsuzuki M."/>
            <person name="Ueda T."/>
            <person name="Umeda M."/>
            <person name="Ward J.M."/>
            <person name="Watanabe Y."/>
            <person name="Yazaki K."/>
            <person name="Yokoyama R."/>
            <person name="Yoshitake Y."/>
            <person name="Yotsui I."/>
            <person name="Zachgo S."/>
            <person name="Schmutz J."/>
        </authorList>
    </citation>
    <scope>NUCLEOTIDE SEQUENCE [LARGE SCALE GENOMIC DNA]</scope>
    <source>
        <strain evidence="2">Tak-1</strain>
    </source>
</reference>